<name>A0ABS6TU13_STRHA</name>
<evidence type="ECO:0000256" key="1">
    <source>
        <dbReference type="SAM" id="Phobius"/>
    </source>
</evidence>
<dbReference type="EMBL" id="JAHUVW010000001">
    <property type="protein sequence ID" value="MBV7671770.1"/>
    <property type="molecule type" value="Genomic_DNA"/>
</dbReference>
<keyword evidence="1" id="KW-0472">Membrane</keyword>
<sequence>MTLTPTRTHYESELSAIVKNFTAVTLRGTTIYSKVRYVGLAGTAIMFGVGAFLVVAPGKGGEPLINRSLVGGTISMAIAWMAWVITIRPRLVMYGDTIRIRNWVTETVVPYGHITGVNIENGLTFTLKNGSEIRARVVGTSIVGELAGYPSAQLVRRHIQPLLSSGAHPEGGEVRETFSLSLKVPLIVAGLHVLLYGCMRYIVPMS</sequence>
<keyword evidence="1" id="KW-1133">Transmembrane helix</keyword>
<keyword evidence="3" id="KW-1185">Reference proteome</keyword>
<feature type="transmembrane region" description="Helical" evidence="1">
    <location>
        <begin position="64"/>
        <end position="85"/>
    </location>
</feature>
<evidence type="ECO:0000313" key="3">
    <source>
        <dbReference type="Proteomes" id="UP000735541"/>
    </source>
</evidence>
<evidence type="ECO:0000313" key="2">
    <source>
        <dbReference type="EMBL" id="MBV7671770.1"/>
    </source>
</evidence>
<organism evidence="2 3">
    <name type="scientific">Streptomyces halstedii</name>
    <dbReference type="NCBI Taxonomy" id="1944"/>
    <lineage>
        <taxon>Bacteria</taxon>
        <taxon>Bacillati</taxon>
        <taxon>Actinomycetota</taxon>
        <taxon>Actinomycetes</taxon>
        <taxon>Kitasatosporales</taxon>
        <taxon>Streptomycetaceae</taxon>
        <taxon>Streptomyces</taxon>
    </lineage>
</organism>
<feature type="transmembrane region" description="Helical" evidence="1">
    <location>
        <begin position="37"/>
        <end position="58"/>
    </location>
</feature>
<comment type="caution">
    <text evidence="2">The sequence shown here is derived from an EMBL/GenBank/DDBJ whole genome shotgun (WGS) entry which is preliminary data.</text>
</comment>
<dbReference type="RefSeq" id="WP_228870485.1">
    <property type="nucleotide sequence ID" value="NZ_JAHUVW010000001.1"/>
</dbReference>
<feature type="transmembrane region" description="Helical" evidence="1">
    <location>
        <begin position="184"/>
        <end position="203"/>
    </location>
</feature>
<dbReference type="Proteomes" id="UP000735541">
    <property type="component" value="Unassembled WGS sequence"/>
</dbReference>
<keyword evidence="1" id="KW-0812">Transmembrane</keyword>
<protein>
    <recommendedName>
        <fullName evidence="4">PH domain-containing protein</fullName>
    </recommendedName>
</protein>
<proteinExistence type="predicted"/>
<accession>A0ABS6TU13</accession>
<gene>
    <name evidence="2" type="ORF">STHAL_20185</name>
</gene>
<evidence type="ECO:0008006" key="4">
    <source>
        <dbReference type="Google" id="ProtNLM"/>
    </source>
</evidence>
<reference evidence="2 3" key="1">
    <citation type="submission" date="2021-07" db="EMBL/GenBank/DDBJ databases">
        <title>Sequencing Streptomyces halstedii LGO-A4 genome an citrus endophytic actinomycete.</title>
        <authorList>
            <person name="Samborskyy M."/>
            <person name="Scott N."/>
            <person name="Deglau R."/>
            <person name="Dickens S."/>
            <person name="Oliveira L.G."/>
        </authorList>
    </citation>
    <scope>NUCLEOTIDE SEQUENCE [LARGE SCALE GENOMIC DNA]</scope>
    <source>
        <strain evidence="2 3">LGO-A4</strain>
    </source>
</reference>